<dbReference type="PANTHER" id="PTHR32060">
    <property type="entry name" value="TAIL-SPECIFIC PROTEASE"/>
    <property type="match status" value="1"/>
</dbReference>
<dbReference type="PANTHER" id="PTHR32060:SF30">
    <property type="entry name" value="CARBOXY-TERMINAL PROCESSING PROTEASE CTPA"/>
    <property type="match status" value="1"/>
</dbReference>
<dbReference type="InterPro" id="IPR005151">
    <property type="entry name" value="Tail-specific_protease"/>
</dbReference>
<dbReference type="InterPro" id="IPR029045">
    <property type="entry name" value="ClpP/crotonase-like_dom_sf"/>
</dbReference>
<organism evidence="9 10">
    <name type="scientific">Cuneatibacter caecimuris</name>
    <dbReference type="NCBI Taxonomy" id="1796618"/>
    <lineage>
        <taxon>Bacteria</taxon>
        <taxon>Bacillati</taxon>
        <taxon>Bacillota</taxon>
        <taxon>Clostridia</taxon>
        <taxon>Lachnospirales</taxon>
        <taxon>Lachnospiraceae</taxon>
        <taxon>Cuneatibacter</taxon>
    </lineage>
</organism>
<dbReference type="GO" id="GO:0007165">
    <property type="term" value="P:signal transduction"/>
    <property type="evidence" value="ECO:0007669"/>
    <property type="project" value="TreeGrafter"/>
</dbReference>
<evidence type="ECO:0000256" key="1">
    <source>
        <dbReference type="ARBA" id="ARBA00009179"/>
    </source>
</evidence>
<dbReference type="RefSeq" id="WP_130433626.1">
    <property type="nucleotide sequence ID" value="NZ_SGXF01000001.1"/>
</dbReference>
<gene>
    <name evidence="9" type="ORF">EV209_1008</name>
</gene>
<dbReference type="Pfam" id="PF17820">
    <property type="entry name" value="PDZ_6"/>
    <property type="match status" value="1"/>
</dbReference>
<keyword evidence="2 5" id="KW-0645">Protease</keyword>
<dbReference type="AlphaFoldDB" id="A0A4Q7PRY9"/>
<dbReference type="OrthoDB" id="9812068at2"/>
<evidence type="ECO:0000256" key="7">
    <source>
        <dbReference type="SAM" id="Phobius"/>
    </source>
</evidence>
<keyword evidence="7" id="KW-1133">Transmembrane helix</keyword>
<dbReference type="GO" id="GO:0030288">
    <property type="term" value="C:outer membrane-bounded periplasmic space"/>
    <property type="evidence" value="ECO:0007669"/>
    <property type="project" value="TreeGrafter"/>
</dbReference>
<evidence type="ECO:0000313" key="9">
    <source>
        <dbReference type="EMBL" id="RZT02878.1"/>
    </source>
</evidence>
<comment type="similarity">
    <text evidence="1 5">Belongs to the peptidase S41A family.</text>
</comment>
<dbReference type="GO" id="GO:0006508">
    <property type="term" value="P:proteolysis"/>
    <property type="evidence" value="ECO:0007669"/>
    <property type="project" value="UniProtKB-KW"/>
</dbReference>
<keyword evidence="7" id="KW-0472">Membrane</keyword>
<dbReference type="CDD" id="cd06782">
    <property type="entry name" value="cpPDZ_CPP-like"/>
    <property type="match status" value="1"/>
</dbReference>
<evidence type="ECO:0000256" key="5">
    <source>
        <dbReference type="RuleBase" id="RU004404"/>
    </source>
</evidence>
<accession>A0A4Q7PRY9</accession>
<dbReference type="SUPFAM" id="SSF50156">
    <property type="entry name" value="PDZ domain-like"/>
    <property type="match status" value="1"/>
</dbReference>
<dbReference type="Gene3D" id="3.90.226.10">
    <property type="entry name" value="2-enoyl-CoA Hydratase, Chain A, domain 1"/>
    <property type="match status" value="1"/>
</dbReference>
<dbReference type="CDD" id="cd07560">
    <property type="entry name" value="Peptidase_S41_CPP"/>
    <property type="match status" value="1"/>
</dbReference>
<comment type="caution">
    <text evidence="9">The sequence shown here is derived from an EMBL/GenBank/DDBJ whole genome shotgun (WGS) entry which is preliminary data.</text>
</comment>
<evidence type="ECO:0000313" key="10">
    <source>
        <dbReference type="Proteomes" id="UP000292927"/>
    </source>
</evidence>
<feature type="region of interest" description="Disordered" evidence="6">
    <location>
        <begin position="1"/>
        <end position="24"/>
    </location>
</feature>
<feature type="domain" description="PDZ" evidence="8">
    <location>
        <begin position="123"/>
        <end position="193"/>
    </location>
</feature>
<dbReference type="GO" id="GO:0008236">
    <property type="term" value="F:serine-type peptidase activity"/>
    <property type="evidence" value="ECO:0007669"/>
    <property type="project" value="UniProtKB-KW"/>
</dbReference>
<dbReference type="Pfam" id="PF03572">
    <property type="entry name" value="Peptidase_S41"/>
    <property type="match status" value="1"/>
</dbReference>
<feature type="transmembrane region" description="Helical" evidence="7">
    <location>
        <begin position="31"/>
        <end position="51"/>
    </location>
</feature>
<evidence type="ECO:0000256" key="4">
    <source>
        <dbReference type="ARBA" id="ARBA00022825"/>
    </source>
</evidence>
<reference evidence="9 10" key="1">
    <citation type="submission" date="2019-02" db="EMBL/GenBank/DDBJ databases">
        <title>Genomic Encyclopedia of Type Strains, Phase IV (KMG-IV): sequencing the most valuable type-strain genomes for metagenomic binning, comparative biology and taxonomic classification.</title>
        <authorList>
            <person name="Goeker M."/>
        </authorList>
    </citation>
    <scope>NUCLEOTIDE SEQUENCE [LARGE SCALE GENOMIC DNA]</scope>
    <source>
        <strain evidence="9 10">DSM 29486</strain>
    </source>
</reference>
<dbReference type="EMBL" id="SGXF01000001">
    <property type="protein sequence ID" value="RZT02878.1"/>
    <property type="molecule type" value="Genomic_DNA"/>
</dbReference>
<feature type="compositionally biased region" description="Acidic residues" evidence="6">
    <location>
        <begin position="1"/>
        <end position="11"/>
    </location>
</feature>
<evidence type="ECO:0000256" key="6">
    <source>
        <dbReference type="SAM" id="MobiDB-lite"/>
    </source>
</evidence>
<protein>
    <submittedName>
        <fullName evidence="9">Carboxyl-terminal processing protease</fullName>
    </submittedName>
</protein>
<dbReference type="Proteomes" id="UP000292927">
    <property type="component" value="Unassembled WGS sequence"/>
</dbReference>
<proteinExistence type="inferred from homology"/>
<keyword evidence="3 5" id="KW-0378">Hydrolase</keyword>
<name>A0A4Q7PRY9_9FIRM</name>
<dbReference type="InterPro" id="IPR004447">
    <property type="entry name" value="Peptidase_S41A"/>
</dbReference>
<dbReference type="InterPro" id="IPR041489">
    <property type="entry name" value="PDZ_6"/>
</dbReference>
<dbReference type="SMART" id="SM00228">
    <property type="entry name" value="PDZ"/>
    <property type="match status" value="1"/>
</dbReference>
<sequence>MENDFENDNVTEEAQTQNPVPQNGKHPFAKGVFAGVVLSVAAAAVMILVMVQTGRLTIDRGEEAQTVSSGEEQFLTKKKLVDSYIQNGFLFDYSQQDLEDMMFRGLAAGLEDPYAAYYSAEEYQSMQETAKGVYYGIGVLAQQDRETKEISIGQVYEGGPAEEAGVLKGDVLLGVAGVDITGMDLSDVVDKIKGESGTTVHLKFRRGEDEILELDVERRDVKTIDVKWEMLEDNIAYVQILKFDSIAKTQFQEALKELQAQGAEKIVFDVRDNPGGGLDVVVDILDRLLPEGLITYMENKQGQRIQEIKSDAEHFVDLPMAVLVNGSSASASEVFTGALKDYGMAEVVGTKTYGKGIVQTIFPLGDGSAIKMTTSRYFTPNGVCIHGTGIEPDVTVELDESLQGKEKISHEEDNQLQKALEILKEK</sequence>
<evidence type="ECO:0000256" key="3">
    <source>
        <dbReference type="ARBA" id="ARBA00022801"/>
    </source>
</evidence>
<dbReference type="Gene3D" id="2.30.42.10">
    <property type="match status" value="1"/>
</dbReference>
<dbReference type="SMART" id="SM00245">
    <property type="entry name" value="TSPc"/>
    <property type="match status" value="1"/>
</dbReference>
<dbReference type="PROSITE" id="PS50106">
    <property type="entry name" value="PDZ"/>
    <property type="match status" value="1"/>
</dbReference>
<evidence type="ECO:0000256" key="2">
    <source>
        <dbReference type="ARBA" id="ARBA00022670"/>
    </source>
</evidence>
<dbReference type="Gene3D" id="3.30.750.44">
    <property type="match status" value="1"/>
</dbReference>
<dbReference type="InterPro" id="IPR001478">
    <property type="entry name" value="PDZ"/>
</dbReference>
<evidence type="ECO:0000259" key="8">
    <source>
        <dbReference type="PROSITE" id="PS50106"/>
    </source>
</evidence>
<dbReference type="SUPFAM" id="SSF52096">
    <property type="entry name" value="ClpP/crotonase"/>
    <property type="match status" value="1"/>
</dbReference>
<keyword evidence="7" id="KW-0812">Transmembrane</keyword>
<dbReference type="InterPro" id="IPR036034">
    <property type="entry name" value="PDZ_sf"/>
</dbReference>
<dbReference type="NCBIfam" id="TIGR00225">
    <property type="entry name" value="prc"/>
    <property type="match status" value="1"/>
</dbReference>
<keyword evidence="10" id="KW-1185">Reference proteome</keyword>
<feature type="compositionally biased region" description="Polar residues" evidence="6">
    <location>
        <begin position="12"/>
        <end position="21"/>
    </location>
</feature>
<dbReference type="GO" id="GO:0004175">
    <property type="term" value="F:endopeptidase activity"/>
    <property type="evidence" value="ECO:0007669"/>
    <property type="project" value="TreeGrafter"/>
</dbReference>
<keyword evidence="4 5" id="KW-0720">Serine protease</keyword>